<name>A0A7W0I9I3_9ACTN</name>
<feature type="signal peptide" evidence="1">
    <location>
        <begin position="1"/>
        <end position="27"/>
    </location>
</feature>
<sequence>MRKILATAATFGLASLGVIVPATSAQASVNCDYAWNNAALGYFYAYAAQGCTDYLGRSSGNDSDWGNSTGGFQGSDTNRAGSILHKGTSGMAVQVFNGTGTDWAGGHTCIKQSEYYMSILFPHSFTSGYQVSDAISSHRWVWASECDKFLDS</sequence>
<feature type="chain" id="PRO_5031444476" description="Secreted protein" evidence="1">
    <location>
        <begin position="28"/>
        <end position="152"/>
    </location>
</feature>
<comment type="caution">
    <text evidence="2">The sequence shown here is derived from an EMBL/GenBank/DDBJ whole genome shotgun (WGS) entry which is preliminary data.</text>
</comment>
<dbReference type="RefSeq" id="WP_181658058.1">
    <property type="nucleotide sequence ID" value="NZ_JACEHE010000008.1"/>
</dbReference>
<keyword evidence="1" id="KW-0732">Signal</keyword>
<reference evidence="2 3" key="1">
    <citation type="submission" date="2020-07" db="EMBL/GenBank/DDBJ databases">
        <title>Streptomyces isolated from Indian soil.</title>
        <authorList>
            <person name="Mandal S."/>
            <person name="Maiti P.K."/>
        </authorList>
    </citation>
    <scope>NUCLEOTIDE SEQUENCE [LARGE SCALE GENOMIC DNA]</scope>
    <source>
        <strain evidence="2 3">PSKA28</strain>
    </source>
</reference>
<protein>
    <recommendedName>
        <fullName evidence="4">Secreted protein</fullName>
    </recommendedName>
</protein>
<organism evidence="2 3">
    <name type="scientific">Streptomyces himalayensis subsp. himalayensis</name>
    <dbReference type="NCBI Taxonomy" id="2756131"/>
    <lineage>
        <taxon>Bacteria</taxon>
        <taxon>Bacillati</taxon>
        <taxon>Actinomycetota</taxon>
        <taxon>Actinomycetes</taxon>
        <taxon>Kitasatosporales</taxon>
        <taxon>Streptomycetaceae</taxon>
        <taxon>Streptomyces</taxon>
        <taxon>Streptomyces himalayensis</taxon>
    </lineage>
</organism>
<evidence type="ECO:0008006" key="4">
    <source>
        <dbReference type="Google" id="ProtNLM"/>
    </source>
</evidence>
<evidence type="ECO:0000313" key="2">
    <source>
        <dbReference type="EMBL" id="MBA2947074.1"/>
    </source>
</evidence>
<gene>
    <name evidence="2" type="ORF">H1D24_15020</name>
</gene>
<dbReference type="Proteomes" id="UP000545761">
    <property type="component" value="Unassembled WGS sequence"/>
</dbReference>
<evidence type="ECO:0000313" key="3">
    <source>
        <dbReference type="Proteomes" id="UP000545761"/>
    </source>
</evidence>
<dbReference type="AlphaFoldDB" id="A0A7W0I9I3"/>
<accession>A0A7W0I9I3</accession>
<proteinExistence type="predicted"/>
<evidence type="ECO:0000256" key="1">
    <source>
        <dbReference type="SAM" id="SignalP"/>
    </source>
</evidence>
<dbReference type="EMBL" id="JACEHE010000008">
    <property type="protein sequence ID" value="MBA2947074.1"/>
    <property type="molecule type" value="Genomic_DNA"/>
</dbReference>